<dbReference type="Pfam" id="PF00077">
    <property type="entry name" value="RVP"/>
    <property type="match status" value="1"/>
</dbReference>
<proteinExistence type="predicted"/>
<evidence type="ECO:0000313" key="4">
    <source>
        <dbReference type="EMBL" id="KAK9878580.1"/>
    </source>
</evidence>
<sequence>MSAGEAKVKMGSRGKVFELVHWQAQEYKPLPSGGNVKPEQHSTLENPKRDVVNNRAIKTEDYRENLRPEVWPNWSYAQSMSKPEQDLLFTMRTRKYSFSRLLLFGKLIRVYDIPKTKQPRQDVPSGQVEKDGDNRPTINVISEGSQFRALLDTGASRSFLSKEAANHCQNVGIVGYVPTDVTHRVVNSKTVTFNRLYKVDLRMETTKVPL</sequence>
<dbReference type="Proteomes" id="UP001431783">
    <property type="component" value="Unassembled WGS sequence"/>
</dbReference>
<dbReference type="EMBL" id="JARQZJ010000050">
    <property type="protein sequence ID" value="KAK9878580.1"/>
    <property type="molecule type" value="Genomic_DNA"/>
</dbReference>
<dbReference type="SUPFAM" id="SSF50630">
    <property type="entry name" value="Acid proteases"/>
    <property type="match status" value="1"/>
</dbReference>
<dbReference type="GO" id="GO:0004190">
    <property type="term" value="F:aspartic-type endopeptidase activity"/>
    <property type="evidence" value="ECO:0007669"/>
    <property type="project" value="InterPro"/>
</dbReference>
<dbReference type="PROSITE" id="PS00141">
    <property type="entry name" value="ASP_PROTEASE"/>
    <property type="match status" value="1"/>
</dbReference>
<accession>A0AAW1UCA7</accession>
<feature type="region of interest" description="Disordered" evidence="2">
    <location>
        <begin position="116"/>
        <end position="135"/>
    </location>
</feature>
<evidence type="ECO:0000256" key="2">
    <source>
        <dbReference type="SAM" id="MobiDB-lite"/>
    </source>
</evidence>
<organism evidence="4 5">
    <name type="scientific">Henosepilachna vigintioctopunctata</name>
    <dbReference type="NCBI Taxonomy" id="420089"/>
    <lineage>
        <taxon>Eukaryota</taxon>
        <taxon>Metazoa</taxon>
        <taxon>Ecdysozoa</taxon>
        <taxon>Arthropoda</taxon>
        <taxon>Hexapoda</taxon>
        <taxon>Insecta</taxon>
        <taxon>Pterygota</taxon>
        <taxon>Neoptera</taxon>
        <taxon>Endopterygota</taxon>
        <taxon>Coleoptera</taxon>
        <taxon>Polyphaga</taxon>
        <taxon>Cucujiformia</taxon>
        <taxon>Coccinelloidea</taxon>
        <taxon>Coccinellidae</taxon>
        <taxon>Epilachninae</taxon>
        <taxon>Epilachnini</taxon>
        <taxon>Henosepilachna</taxon>
    </lineage>
</organism>
<evidence type="ECO:0000313" key="5">
    <source>
        <dbReference type="Proteomes" id="UP001431783"/>
    </source>
</evidence>
<evidence type="ECO:0000256" key="1">
    <source>
        <dbReference type="ARBA" id="ARBA00022801"/>
    </source>
</evidence>
<feature type="domain" description="Retropepsins" evidence="3">
    <location>
        <begin position="133"/>
        <end position="164"/>
    </location>
</feature>
<name>A0AAW1UCA7_9CUCU</name>
<protein>
    <recommendedName>
        <fullName evidence="3">Retropepsins domain-containing protein</fullName>
    </recommendedName>
</protein>
<dbReference type="InterPro" id="IPR001969">
    <property type="entry name" value="Aspartic_peptidase_AS"/>
</dbReference>
<dbReference type="GO" id="GO:0006508">
    <property type="term" value="P:proteolysis"/>
    <property type="evidence" value="ECO:0007669"/>
    <property type="project" value="InterPro"/>
</dbReference>
<comment type="caution">
    <text evidence="4">The sequence shown here is derived from an EMBL/GenBank/DDBJ whole genome shotgun (WGS) entry which is preliminary data.</text>
</comment>
<reference evidence="4 5" key="1">
    <citation type="submission" date="2023-03" db="EMBL/GenBank/DDBJ databases">
        <title>Genome insight into feeding habits of ladybird beetles.</title>
        <authorList>
            <person name="Li H.-S."/>
            <person name="Huang Y.-H."/>
            <person name="Pang H."/>
        </authorList>
    </citation>
    <scope>NUCLEOTIDE SEQUENCE [LARGE SCALE GENOMIC DNA]</scope>
    <source>
        <strain evidence="4">SYSU_2023b</strain>
        <tissue evidence="4">Whole body</tissue>
    </source>
</reference>
<dbReference type="InterPro" id="IPR018061">
    <property type="entry name" value="Retropepsins"/>
</dbReference>
<keyword evidence="1" id="KW-0378">Hydrolase</keyword>
<evidence type="ECO:0000259" key="3">
    <source>
        <dbReference type="Pfam" id="PF00077"/>
    </source>
</evidence>
<dbReference type="InterPro" id="IPR021109">
    <property type="entry name" value="Peptidase_aspartic_dom_sf"/>
</dbReference>
<dbReference type="AlphaFoldDB" id="A0AAW1UCA7"/>
<dbReference type="Gene3D" id="2.40.70.10">
    <property type="entry name" value="Acid Proteases"/>
    <property type="match status" value="1"/>
</dbReference>
<gene>
    <name evidence="4" type="ORF">WA026_022650</name>
</gene>
<keyword evidence="5" id="KW-1185">Reference proteome</keyword>